<dbReference type="STRING" id="83784.SAMN05192564_10874"/>
<reference evidence="9" key="1">
    <citation type="submission" date="2016-10" db="EMBL/GenBank/DDBJ databases">
        <authorList>
            <person name="Varghese N."/>
            <person name="Submissions S."/>
        </authorList>
    </citation>
    <scope>NUCLEOTIDE SEQUENCE [LARGE SCALE GENOMIC DNA]</scope>
    <source>
        <strain evidence="9">LMG 24000</strain>
    </source>
</reference>
<gene>
    <name evidence="8" type="ORF">SAMN05192564_10874</name>
</gene>
<evidence type="ECO:0000256" key="6">
    <source>
        <dbReference type="ARBA" id="ARBA00022898"/>
    </source>
</evidence>
<accession>A0A1H4HCA5</accession>
<keyword evidence="4" id="KW-0032">Aminotransferase</keyword>
<keyword evidence="5" id="KW-0808">Transferase</keyword>
<keyword evidence="6" id="KW-0663">Pyridoxal phosphate</keyword>
<dbReference type="InterPro" id="IPR015421">
    <property type="entry name" value="PyrdxlP-dep_Trfase_major"/>
</dbReference>
<dbReference type="GO" id="GO:0033585">
    <property type="term" value="P:L-phenylalanine biosynthetic process from chorismate via phenylpyruvate"/>
    <property type="evidence" value="ECO:0007669"/>
    <property type="project" value="TreeGrafter"/>
</dbReference>
<dbReference type="OrthoDB" id="9766445at2"/>
<dbReference type="GO" id="GO:0004838">
    <property type="term" value="F:L-tyrosine-2-oxoglutarate transaminase activity"/>
    <property type="evidence" value="ECO:0007669"/>
    <property type="project" value="TreeGrafter"/>
</dbReference>
<evidence type="ECO:0000256" key="5">
    <source>
        <dbReference type="ARBA" id="ARBA00022679"/>
    </source>
</evidence>
<dbReference type="InterPro" id="IPR000796">
    <property type="entry name" value="Asp_trans"/>
</dbReference>
<dbReference type="NCBIfam" id="NF006719">
    <property type="entry name" value="PRK09257.1"/>
    <property type="match status" value="1"/>
</dbReference>
<dbReference type="Pfam" id="PF00155">
    <property type="entry name" value="Aminotran_1_2"/>
    <property type="match status" value="1"/>
</dbReference>
<comment type="similarity">
    <text evidence="2">Belongs to the class-I pyridoxal-phosphate-dependent aminotransferase family.</text>
</comment>
<dbReference type="GO" id="GO:0005829">
    <property type="term" value="C:cytosol"/>
    <property type="evidence" value="ECO:0007669"/>
    <property type="project" value="TreeGrafter"/>
</dbReference>
<evidence type="ECO:0000313" key="9">
    <source>
        <dbReference type="Proteomes" id="UP000198638"/>
    </source>
</evidence>
<dbReference type="PANTHER" id="PTHR11879">
    <property type="entry name" value="ASPARTATE AMINOTRANSFERASE"/>
    <property type="match status" value="1"/>
</dbReference>
<dbReference type="RefSeq" id="WP_090536500.1">
    <property type="nucleotide sequence ID" value="NZ_FNRQ01000008.1"/>
</dbReference>
<keyword evidence="9" id="KW-1185">Reference proteome</keyword>
<dbReference type="SUPFAM" id="SSF53383">
    <property type="entry name" value="PLP-dependent transferases"/>
    <property type="match status" value="1"/>
</dbReference>
<dbReference type="Gene3D" id="3.40.640.10">
    <property type="entry name" value="Type I PLP-dependent aspartate aminotransferase-like (Major domain)"/>
    <property type="match status" value="1"/>
</dbReference>
<dbReference type="Proteomes" id="UP000198638">
    <property type="component" value="Unassembled WGS sequence"/>
</dbReference>
<dbReference type="GO" id="GO:0042802">
    <property type="term" value="F:identical protein binding"/>
    <property type="evidence" value="ECO:0007669"/>
    <property type="project" value="TreeGrafter"/>
</dbReference>
<dbReference type="GO" id="GO:0030170">
    <property type="term" value="F:pyridoxal phosphate binding"/>
    <property type="evidence" value="ECO:0007669"/>
    <property type="project" value="InterPro"/>
</dbReference>
<dbReference type="CDD" id="cd00609">
    <property type="entry name" value="AAT_like"/>
    <property type="match status" value="1"/>
</dbReference>
<dbReference type="FunFam" id="3.40.640.10:FF:000015">
    <property type="entry name" value="Aspartate aminotransferase"/>
    <property type="match status" value="1"/>
</dbReference>
<dbReference type="AlphaFoldDB" id="A0A1H4HCA5"/>
<evidence type="ECO:0000259" key="7">
    <source>
        <dbReference type="Pfam" id="PF00155"/>
    </source>
</evidence>
<dbReference type="Gene3D" id="3.90.1150.10">
    <property type="entry name" value="Aspartate Aminotransferase, domain 1"/>
    <property type="match status" value="1"/>
</dbReference>
<evidence type="ECO:0000313" key="8">
    <source>
        <dbReference type="EMBL" id="SEB19457.1"/>
    </source>
</evidence>
<dbReference type="PRINTS" id="PR00799">
    <property type="entry name" value="TRANSAMINASE"/>
</dbReference>
<dbReference type="EMBL" id="FNRQ01000008">
    <property type="protein sequence ID" value="SEB19457.1"/>
    <property type="molecule type" value="Genomic_DNA"/>
</dbReference>
<evidence type="ECO:0000256" key="4">
    <source>
        <dbReference type="ARBA" id="ARBA00022576"/>
    </source>
</evidence>
<evidence type="ECO:0000256" key="3">
    <source>
        <dbReference type="ARBA" id="ARBA00011738"/>
    </source>
</evidence>
<dbReference type="PANTHER" id="PTHR11879:SF37">
    <property type="entry name" value="AROMATIC-AMINO-ACID AMINOTRANSFERASE"/>
    <property type="match status" value="1"/>
</dbReference>
<feature type="domain" description="Aminotransferase class I/classII large" evidence="7">
    <location>
        <begin position="27"/>
        <end position="392"/>
    </location>
</feature>
<organism evidence="8 9">
    <name type="scientific">Paraburkholderia sartisoli</name>
    <dbReference type="NCBI Taxonomy" id="83784"/>
    <lineage>
        <taxon>Bacteria</taxon>
        <taxon>Pseudomonadati</taxon>
        <taxon>Pseudomonadota</taxon>
        <taxon>Betaproteobacteria</taxon>
        <taxon>Burkholderiales</taxon>
        <taxon>Burkholderiaceae</taxon>
        <taxon>Paraburkholderia</taxon>
    </lineage>
</organism>
<sequence>MFENVPAYAGDPILSLNEDFQRDPRGHKVNLSIGVYFDDTGRLPVMRAVQTVEAALLETVAPRSYLPMAGHAAYRDAAQALVFGENHDTRRAGRIATLQTLGGSGALKVAADFLRRHLPEAQVWISDPSWENHRVVFEGAGLTVNTYPYYDALTGGLRFEAMRDAIDALPERSVVLLHACCHNPTGVDLNAAQWAELIPVLQRRKLIAFVDMAYQGFGDGLEEDATCVRKLADADVPLIVASSFSKNFSLYGERCGALSVVCRDAEEAQRVLGQLTFAVRSNYSNPPVHGAKLVAGVLSDASLHTAWESELADMRQRIKLMRGKIHDGLAGRVEDVMRVRYVSQVGMFTYTGLSAQQVDRLRDEHAIYLLRSGRMCVAGLNQQNVDYVASAIASVAGKAGVAK</sequence>
<comment type="subunit">
    <text evidence="3">Homodimer.</text>
</comment>
<dbReference type="InterPro" id="IPR004839">
    <property type="entry name" value="Aminotransferase_I/II_large"/>
</dbReference>
<proteinExistence type="inferred from homology"/>
<name>A0A1H4HCA5_9BURK</name>
<protein>
    <submittedName>
        <fullName evidence="8">Aromatic-amino-acid transaminase</fullName>
    </submittedName>
</protein>
<dbReference type="InterPro" id="IPR015424">
    <property type="entry name" value="PyrdxlP-dep_Trfase"/>
</dbReference>
<comment type="cofactor">
    <cofactor evidence="1">
        <name>pyridoxal 5'-phosphate</name>
        <dbReference type="ChEBI" id="CHEBI:597326"/>
    </cofactor>
</comment>
<evidence type="ECO:0000256" key="2">
    <source>
        <dbReference type="ARBA" id="ARBA00007441"/>
    </source>
</evidence>
<dbReference type="InterPro" id="IPR015422">
    <property type="entry name" value="PyrdxlP-dep_Trfase_small"/>
</dbReference>
<evidence type="ECO:0000256" key="1">
    <source>
        <dbReference type="ARBA" id="ARBA00001933"/>
    </source>
</evidence>